<evidence type="ECO:0000313" key="3">
    <source>
        <dbReference type="EMBL" id="CAI3987572.1"/>
    </source>
</evidence>
<dbReference type="GO" id="GO:0004523">
    <property type="term" value="F:RNA-DNA hybrid ribonuclease activity"/>
    <property type="evidence" value="ECO:0007669"/>
    <property type="project" value="InterPro"/>
</dbReference>
<evidence type="ECO:0000259" key="2">
    <source>
        <dbReference type="PROSITE" id="PS50879"/>
    </source>
</evidence>
<organism evidence="3">
    <name type="scientific">Cladocopium goreaui</name>
    <dbReference type="NCBI Taxonomy" id="2562237"/>
    <lineage>
        <taxon>Eukaryota</taxon>
        <taxon>Sar</taxon>
        <taxon>Alveolata</taxon>
        <taxon>Dinophyceae</taxon>
        <taxon>Suessiales</taxon>
        <taxon>Symbiodiniaceae</taxon>
        <taxon>Cladocopium</taxon>
    </lineage>
</organism>
<evidence type="ECO:0000256" key="1">
    <source>
        <dbReference type="SAM" id="MobiDB-lite"/>
    </source>
</evidence>
<feature type="compositionally biased region" description="Low complexity" evidence="1">
    <location>
        <begin position="398"/>
        <end position="415"/>
    </location>
</feature>
<dbReference type="InterPro" id="IPR012337">
    <property type="entry name" value="RNaseH-like_sf"/>
</dbReference>
<dbReference type="InterPro" id="IPR002156">
    <property type="entry name" value="RNaseH_domain"/>
</dbReference>
<dbReference type="InterPro" id="IPR036691">
    <property type="entry name" value="Endo/exonu/phosph_ase_sf"/>
</dbReference>
<feature type="region of interest" description="Disordered" evidence="1">
    <location>
        <begin position="392"/>
        <end position="415"/>
    </location>
</feature>
<dbReference type="Gene3D" id="3.30.420.10">
    <property type="entry name" value="Ribonuclease H-like superfamily/Ribonuclease H"/>
    <property type="match status" value="1"/>
</dbReference>
<dbReference type="SUPFAM" id="SSF53098">
    <property type="entry name" value="Ribonuclease H-like"/>
    <property type="match status" value="1"/>
</dbReference>
<sequence length="2813" mass="318626">MSSSDILVGARSDTIQCGYHEWDLPPTHSVSEEPDYIHPCLAHYRALILEASIQSSFLTTHLDALFFEIFAMDKNNPMPIEDLHELGLQLGPCGLVNMPDEDTVMVRPSQTASTVEVPAFVPHMQRPNPEDVPNLPDPPSDSEGSTHGENRGPHPRPPLRHFPSWVEDLWNILQDEGATELMEEGPVIYVGSYYVSHETCIRQEQKRPLRLNRNYEQWSRQIIDTWHDHFDRSLGFSVHRVQPEPPIPITQGLVGVLLVVQHPVRGQEAVLTTVHREDLEGHHIHEVAHSFPTLIDTQEVLARSDALSQCREVERQGFGPCFVKAGNHVFDRLRPLRVHDGLGLVIRIPILPPDDDWEHRVLERIRRGEPPNDPAHDQEEEEPDHLHLMARQFRSRSRSTTSPSATPTSTSSACSSESGIWKRTVVFNLEGQAESMLLPWDDGQLLHERIAASFHLEVNDIQTIHYVAERPADLVEMDLQCMLLQRTSDALHPALPKLLLVDMELFVEQEILPFAFRRYAEWLPQTTTRLTLLRLLGVATLCQQHADRCSVWHNNQLIDAERSHPMQLQDGDFIHIFIGDADQGLCYLPDGDHTDLLQLSAPRSHKTMDQHVKPIGATCDHHWRAWPRRRGLAQEEEDDGHHQRFRELWDRPNRRSRGLMNEEVLLFDTWFLSSMTSPRCSSPRTIALPANVALWQLRLRQVWRDRLHPHWSCRFVHVKPDGIGTRHGGHLIILQYAHPDEAGVLFSSYHGIAAGQPVDRFAQLVPRTLTFELYLRFQAQARLCLEPNIACNAFHGDVHISPTSAWIAQDGHHLEPFIHHDPNLPDAVSLMQRNNHPRGARTHGLNLPARPAECRPFQFNVDAPVFNPLGVNLFAASEFVDSLQRAWTDAAFSWEEEGPSCQVAVWFIDHGWQWPHATAYRVVRLHEDTSDWERRIIHTWPEYIVPGALIELHLVHPKPWTHDNTVAGHVLVIQRPQEAWVTSLVTVYDDLNLLAPPRQMAVTTHEHILLEVILTVLNLLHQCIGHQPSYQCQAHFDQVELFIGRALMGRCGYGIDIHMRALPRPVQAEAPVLLQLSTLLQRREHSPAPNERLTTDTVAHGQWPLEGPTDFPEIGQKVPQDWVMPEGRVMVRIHHNATSETADTVPTYVEMPSIYNEDEIQLELRAWGHDCQVFLCGAHDDVFVDFSSTGCMGHFTYVFCSRETDIKDGILVRTSPTILRDLDHTRWLHSQGYTKAVLMTKESWHNFLTCIHFEDVQPKQAVTERPARQRTPWPSQQEVQTDFTQPFQSHEQLPPGADCLIQLDMQELHTFLTSAKKLLWTDFSILDLPDFVKTALEECQQVERIDRYVIFTDGSSQTQLRHKPPLWVAEHDISDSWAFAVFAEQYGEAPGQASRMQFMGFQCHQVLYDPEAPHYVGTERISSDSAETEALLWAGLWRVAQNDRIPTIFVSDSRLVGDQAAGGIGTQLAEPPFYRLREVFQTLEAILPGDQLRVAHVRSHAGDPYNELVDWLAKREGQGSLHLPRQPLHMKTFTPMLKCLWMLVQRQCDLPRTTQGGLDVSPVPLPPITVVTEKPATSGSESTPSPAKFQLSFATANVRTFYKGNEGFAGKLAYVREQFVAHKVNFLGLQEARTECGSSLQHRVLRLAGGSDKGQLGVELWINLGQPYAWHGSKPSFFERTDFVVVSTSHRHLLVHVHNHDLDFWLLTAHAPHSGAQIEVREDWWHQLTTLVTTYTGESHLVVMIDANAPSGPSDERHIFAFDDHETPTTKVLRQFLQDCQLCAPSTLDIHDGPRGTWTSPVDGSLHRIDYVLVPCSWKSYCTWSGNLEALDFGHLGDHQAVAVQVDWHGDIKSPLPRAHKGGHDRTAITSENMEAILRTYCPSSWDTDIEQHVAHFNAYVNQQLHTMCPPRRQGPKKVSSRLKSGSYVPTRFAYSEDNGNSSEMPEDSSWPRSSDCGNVQMMETVEQKLDAIGVLETIEDVTATGLYPSSDKNDVVKHTMLGPTWMDDLCITITGATAEGVESRASAAASILLEVCTAHGVSPNLDKGKSEVLFSFRGKGAHRLRRKYFSMAQGHKMEVLTEYGHHTITVVGQYNHLGNIAHHSGTTHKEIRRKIAQGNAAFSAQRRTLFQNPHFSVRQRADLFNTMVMSKVTYGMDSWLFEDKRTKSYFHSAIFRLYRRLLKIKPDAAISDDIILEQAHLPHPDIGLRITRLRYLALLYKCETVTPWAVIRQDQAWCQQIMEDLQWLWNLVSRTTKLRDPRIHFAEWEYILRYHRSYWKTILQRAQKLCALQHEDRLLLRTLHRDTLAMLETHGTLQSAPVKPALLTAQCASFFGCMQCQKRCRTRGGEGAHLFKVHGITAFERQWIASTACEACLKEYHSFDKLQNHLRTATSCRAVLHARRLQRPLAPGIGSSVNSQLRDQHDGLLPVLQGSGPLEQPVPQRAIERHHNQLMEALAILALDFTGSDADELFLQMKQIILQEPIGWTQTRETLVYLADSLTEEFLAEISVGRLPFLDVLDRLGDPNTWGFLTEVLYDTANCDHLYDLDLYEHWCATLEIAASNGMEDVMVISLDIVINEEWGNIGREEVQKFWLAAILDGKVIGLLSGPPCCTWSAARGKVDPCLPSAKQKGPRIIRTRAELWGMHSVSIKDALHITGGCGILEHPGEPTDKQAASIWRLPLIRMLLSLEGFDLLECAQGLLGADSAKRTGLLTLNMPTLPQFIRANALCRNLPKTQTIGVDEHGNFRTAKLKEYPPAFCRAIAEGFLNSFPSREGKDLQPMPPAFLSCCATMHCKDMGTNIGADFAGQC</sequence>
<name>A0A9P1C8M9_9DINO</name>
<reference evidence="3" key="1">
    <citation type="submission" date="2022-10" db="EMBL/GenBank/DDBJ databases">
        <authorList>
            <person name="Chen Y."/>
            <person name="Dougan E. K."/>
            <person name="Chan C."/>
            <person name="Rhodes N."/>
            <person name="Thang M."/>
        </authorList>
    </citation>
    <scope>NUCLEOTIDE SEQUENCE</scope>
</reference>
<dbReference type="EMBL" id="CAMXCT010001180">
    <property type="protein sequence ID" value="CAI3987572.1"/>
    <property type="molecule type" value="Genomic_DNA"/>
</dbReference>
<gene>
    <name evidence="3" type="ORF">C1SCF055_LOCUS14831</name>
</gene>
<evidence type="ECO:0000313" key="4">
    <source>
        <dbReference type="EMBL" id="CAL1140947.1"/>
    </source>
</evidence>
<dbReference type="GO" id="GO:0003676">
    <property type="term" value="F:nucleic acid binding"/>
    <property type="evidence" value="ECO:0007669"/>
    <property type="project" value="InterPro"/>
</dbReference>
<dbReference type="EMBL" id="CAMXCT030001180">
    <property type="protein sequence ID" value="CAL4774884.1"/>
    <property type="molecule type" value="Genomic_DNA"/>
</dbReference>
<feature type="region of interest" description="Disordered" evidence="1">
    <location>
        <begin position="115"/>
        <end position="158"/>
    </location>
</feature>
<dbReference type="Proteomes" id="UP001152797">
    <property type="component" value="Unassembled WGS sequence"/>
</dbReference>
<proteinExistence type="predicted"/>
<comment type="caution">
    <text evidence="3">The sequence shown here is derived from an EMBL/GenBank/DDBJ whole genome shotgun (WGS) entry which is preliminary data.</text>
</comment>
<keyword evidence="5" id="KW-1185">Reference proteome</keyword>
<dbReference type="EMBL" id="CAMXCT020001180">
    <property type="protein sequence ID" value="CAL1140947.1"/>
    <property type="molecule type" value="Genomic_DNA"/>
</dbReference>
<protein>
    <recommendedName>
        <fullName evidence="2">RNase H type-1 domain-containing protein</fullName>
    </recommendedName>
</protein>
<dbReference type="InterPro" id="IPR036397">
    <property type="entry name" value="RNaseH_sf"/>
</dbReference>
<dbReference type="Gene3D" id="3.60.10.10">
    <property type="entry name" value="Endonuclease/exonuclease/phosphatase"/>
    <property type="match status" value="1"/>
</dbReference>
<evidence type="ECO:0000313" key="5">
    <source>
        <dbReference type="Proteomes" id="UP001152797"/>
    </source>
</evidence>
<reference evidence="4" key="2">
    <citation type="submission" date="2024-04" db="EMBL/GenBank/DDBJ databases">
        <authorList>
            <person name="Chen Y."/>
            <person name="Shah S."/>
            <person name="Dougan E. K."/>
            <person name="Thang M."/>
            <person name="Chan C."/>
        </authorList>
    </citation>
    <scope>NUCLEOTIDE SEQUENCE [LARGE SCALE GENOMIC DNA]</scope>
</reference>
<feature type="region of interest" description="Disordered" evidence="1">
    <location>
        <begin position="1933"/>
        <end position="1954"/>
    </location>
</feature>
<dbReference type="PROSITE" id="PS50879">
    <property type="entry name" value="RNASE_H_1"/>
    <property type="match status" value="1"/>
</dbReference>
<dbReference type="OrthoDB" id="415871at2759"/>
<dbReference type="SUPFAM" id="SSF56219">
    <property type="entry name" value="DNase I-like"/>
    <property type="match status" value="1"/>
</dbReference>
<feature type="domain" description="RNase H type-1" evidence="2">
    <location>
        <begin position="1344"/>
        <end position="1518"/>
    </location>
</feature>
<accession>A0A9P1C8M9</accession>